<feature type="binding site" evidence="4 6">
    <location>
        <begin position="54"/>
        <end position="57"/>
    </location>
    <ligand>
        <name>substrate</name>
    </ligand>
</feature>
<dbReference type="GO" id="GO:0008883">
    <property type="term" value="F:glutamyl-tRNA reductase activity"/>
    <property type="evidence" value="ECO:0007669"/>
    <property type="project" value="UniProtKB-UniRule"/>
</dbReference>
<evidence type="ECO:0000313" key="11">
    <source>
        <dbReference type="EMBL" id="SEQ45233.1"/>
    </source>
</evidence>
<dbReference type="Proteomes" id="UP000199021">
    <property type="component" value="Unassembled WGS sequence"/>
</dbReference>
<dbReference type="AlphaFoldDB" id="A0A1H9G5A6"/>
<comment type="domain">
    <text evidence="4">Possesses an unusual extended V-shaped dimeric structure with each monomer consisting of three distinct domains arranged along a curved 'spinal' alpha-helix. The N-terminal catalytic domain specifically recognizes the glutamate moiety of the substrate. The second domain is the NADPH-binding domain, and the third C-terminal domain is responsible for dimerization.</text>
</comment>
<dbReference type="FunCoup" id="A0A1H9G5A6">
    <property type="interactions" value="360"/>
</dbReference>
<feature type="binding site" evidence="4 6">
    <location>
        <begin position="114"/>
        <end position="116"/>
    </location>
    <ligand>
        <name>substrate</name>
    </ligand>
</feature>
<dbReference type="GO" id="GO:0050661">
    <property type="term" value="F:NADP binding"/>
    <property type="evidence" value="ECO:0007669"/>
    <property type="project" value="InterPro"/>
</dbReference>
<dbReference type="InParanoid" id="A0A1H9G5A6"/>
<evidence type="ECO:0000259" key="9">
    <source>
        <dbReference type="Pfam" id="PF01488"/>
    </source>
</evidence>
<dbReference type="PIRSF" id="PIRSF000445">
    <property type="entry name" value="4pyrrol_synth_GluRdtase"/>
    <property type="match status" value="1"/>
</dbReference>
<dbReference type="Gene3D" id="3.40.50.720">
    <property type="entry name" value="NAD(P)-binding Rossmann-like Domain"/>
    <property type="match status" value="1"/>
</dbReference>
<dbReference type="Pfam" id="PF01488">
    <property type="entry name" value="Shikimate_DH"/>
    <property type="match status" value="1"/>
</dbReference>
<comment type="function">
    <text evidence="4">Catalyzes the NADPH-dependent reduction of glutamyl-tRNA(Glu) to glutamate 1-semialdehyde (GSA).</text>
</comment>
<dbReference type="InterPro" id="IPR036343">
    <property type="entry name" value="GluRdtase_N_sf"/>
</dbReference>
<dbReference type="SUPFAM" id="SSF69742">
    <property type="entry name" value="Glutamyl tRNA-reductase catalytic, N-terminal domain"/>
    <property type="match status" value="1"/>
</dbReference>
<dbReference type="PROSITE" id="PS00747">
    <property type="entry name" value="GLUTR"/>
    <property type="match status" value="1"/>
</dbReference>
<dbReference type="GO" id="GO:0019353">
    <property type="term" value="P:protoporphyrinogen IX biosynthetic process from glutamate"/>
    <property type="evidence" value="ECO:0007669"/>
    <property type="project" value="TreeGrafter"/>
</dbReference>
<feature type="domain" description="Glutamyl-tRNA reductase N-terminal" evidence="10">
    <location>
        <begin position="9"/>
        <end position="156"/>
    </location>
</feature>
<keyword evidence="1 4" id="KW-0521">NADP</keyword>
<evidence type="ECO:0000256" key="3">
    <source>
        <dbReference type="ARBA" id="ARBA00023244"/>
    </source>
</evidence>
<evidence type="ECO:0000256" key="4">
    <source>
        <dbReference type="HAMAP-Rule" id="MF_00087"/>
    </source>
</evidence>
<feature type="domain" description="Quinate/shikimate 5-dehydrogenase/glutamyl-tRNA reductase" evidence="9">
    <location>
        <begin position="178"/>
        <end position="304"/>
    </location>
</feature>
<feature type="site" description="Important for activity" evidence="4 8">
    <location>
        <position position="99"/>
    </location>
</feature>
<comment type="pathway">
    <text evidence="4">Porphyrin-containing compound metabolism; protoporphyrin-IX biosynthesis; 5-aminolevulinate from L-glutamyl-tRNA(Glu): step 1/2.</text>
</comment>
<dbReference type="Gene3D" id="3.30.460.30">
    <property type="entry name" value="Glutamyl-tRNA reductase, N-terminal domain"/>
    <property type="match status" value="1"/>
</dbReference>
<comment type="subunit">
    <text evidence="4">Homodimer.</text>
</comment>
<feature type="binding site" evidence="4 6">
    <location>
        <position position="109"/>
    </location>
    <ligand>
        <name>substrate</name>
    </ligand>
</feature>
<dbReference type="HAMAP" id="MF_00087">
    <property type="entry name" value="Glu_tRNA_reductase"/>
    <property type="match status" value="1"/>
</dbReference>
<keyword evidence="2 4" id="KW-0560">Oxidoreductase</keyword>
<evidence type="ECO:0000256" key="1">
    <source>
        <dbReference type="ARBA" id="ARBA00022857"/>
    </source>
</evidence>
<feature type="binding site" evidence="4 6">
    <location>
        <position position="120"/>
    </location>
    <ligand>
        <name>substrate</name>
    </ligand>
</feature>
<gene>
    <name evidence="4" type="primary">hemA</name>
    <name evidence="11" type="ORF">SAMN05444359_11041</name>
</gene>
<dbReference type="UniPathway" id="UPA00251">
    <property type="reaction ID" value="UER00316"/>
</dbReference>
<evidence type="ECO:0000256" key="6">
    <source>
        <dbReference type="PIRSR" id="PIRSR000445-2"/>
    </source>
</evidence>
<feature type="active site" description="Nucleophile" evidence="4 5">
    <location>
        <position position="55"/>
    </location>
</feature>
<dbReference type="InterPro" id="IPR015895">
    <property type="entry name" value="4pyrrol_synth_GluRdtase_N"/>
</dbReference>
<keyword evidence="12" id="KW-1185">Reference proteome</keyword>
<dbReference type="PANTHER" id="PTHR43013:SF1">
    <property type="entry name" value="GLUTAMYL-TRNA REDUCTASE"/>
    <property type="match status" value="1"/>
</dbReference>
<dbReference type="OrthoDB" id="110209at2"/>
<evidence type="ECO:0000313" key="12">
    <source>
        <dbReference type="Proteomes" id="UP000199021"/>
    </source>
</evidence>
<organism evidence="11 12">
    <name type="scientific">Neolewinella agarilytica</name>
    <dbReference type="NCBI Taxonomy" id="478744"/>
    <lineage>
        <taxon>Bacteria</taxon>
        <taxon>Pseudomonadati</taxon>
        <taxon>Bacteroidota</taxon>
        <taxon>Saprospiria</taxon>
        <taxon>Saprospirales</taxon>
        <taxon>Lewinellaceae</taxon>
        <taxon>Neolewinella</taxon>
    </lineage>
</organism>
<comment type="catalytic activity">
    <reaction evidence="4">
        <text>(S)-4-amino-5-oxopentanoate + tRNA(Glu) + NADP(+) = L-glutamyl-tRNA(Glu) + NADPH + H(+)</text>
        <dbReference type="Rhea" id="RHEA:12344"/>
        <dbReference type="Rhea" id="RHEA-COMP:9663"/>
        <dbReference type="Rhea" id="RHEA-COMP:9680"/>
        <dbReference type="ChEBI" id="CHEBI:15378"/>
        <dbReference type="ChEBI" id="CHEBI:57501"/>
        <dbReference type="ChEBI" id="CHEBI:57783"/>
        <dbReference type="ChEBI" id="CHEBI:58349"/>
        <dbReference type="ChEBI" id="CHEBI:78442"/>
        <dbReference type="ChEBI" id="CHEBI:78520"/>
        <dbReference type="EC" id="1.2.1.70"/>
    </reaction>
</comment>
<evidence type="ECO:0000256" key="5">
    <source>
        <dbReference type="PIRSR" id="PIRSR000445-1"/>
    </source>
</evidence>
<accession>A0A1H9G5A6</accession>
<evidence type="ECO:0000256" key="7">
    <source>
        <dbReference type="PIRSR" id="PIRSR000445-3"/>
    </source>
</evidence>
<evidence type="ECO:0000256" key="2">
    <source>
        <dbReference type="ARBA" id="ARBA00023002"/>
    </source>
</evidence>
<dbReference type="SUPFAM" id="SSF51735">
    <property type="entry name" value="NAD(P)-binding Rossmann-fold domains"/>
    <property type="match status" value="1"/>
</dbReference>
<dbReference type="Pfam" id="PF05201">
    <property type="entry name" value="GlutR_N"/>
    <property type="match status" value="1"/>
</dbReference>
<dbReference type="InterPro" id="IPR006151">
    <property type="entry name" value="Shikm_DH/Glu-tRNA_Rdtase"/>
</dbReference>
<keyword evidence="3 4" id="KW-0627">Porphyrin biosynthesis</keyword>
<protein>
    <recommendedName>
        <fullName evidence="4">Glutamyl-tRNA reductase</fullName>
        <shortName evidence="4">GluTR</shortName>
        <ecNumber evidence="4">1.2.1.70</ecNumber>
    </recommendedName>
</protein>
<dbReference type="NCBIfam" id="TIGR01035">
    <property type="entry name" value="hemA"/>
    <property type="match status" value="1"/>
</dbReference>
<feature type="binding site" evidence="4 7">
    <location>
        <begin position="188"/>
        <end position="193"/>
    </location>
    <ligand>
        <name>NADP(+)</name>
        <dbReference type="ChEBI" id="CHEBI:58349"/>
    </ligand>
</feature>
<dbReference type="EMBL" id="FOFB01000010">
    <property type="protein sequence ID" value="SEQ45233.1"/>
    <property type="molecule type" value="Genomic_DNA"/>
</dbReference>
<dbReference type="InterPro" id="IPR000343">
    <property type="entry name" value="4pyrrol_synth_GluRdtase"/>
</dbReference>
<comment type="miscellaneous">
    <text evidence="4">During catalysis, the active site Cys acts as a nucleophile attacking the alpha-carbonyl group of tRNA-bound glutamate with the formation of a thioester intermediate between enzyme and glutamate, and the concomitant release of tRNA(Glu). The thioester intermediate is finally reduced by direct hydride transfer from NADPH, to form the product GSA.</text>
</comment>
<dbReference type="InterPro" id="IPR018214">
    <property type="entry name" value="GluRdtase_CS"/>
</dbReference>
<name>A0A1H9G5A6_9BACT</name>
<proteinExistence type="inferred from homology"/>
<dbReference type="EC" id="1.2.1.70" evidence="4"/>
<reference evidence="12" key="1">
    <citation type="submission" date="2016-10" db="EMBL/GenBank/DDBJ databases">
        <authorList>
            <person name="Varghese N."/>
            <person name="Submissions S."/>
        </authorList>
    </citation>
    <scope>NUCLEOTIDE SEQUENCE [LARGE SCALE GENOMIC DNA]</scope>
    <source>
        <strain evidence="12">DSM 24740</strain>
    </source>
</reference>
<dbReference type="PANTHER" id="PTHR43013">
    <property type="entry name" value="GLUTAMYL-TRNA REDUCTASE"/>
    <property type="match status" value="1"/>
</dbReference>
<evidence type="ECO:0000259" key="10">
    <source>
        <dbReference type="Pfam" id="PF05201"/>
    </source>
</evidence>
<dbReference type="STRING" id="478744.SAMN05444359_11041"/>
<sequence length="404" mass="45521">MLQHVHLLTLTHRHAKLKEIGEIVAAFESEDKLQERLTALRQSQKVDELFYLSTCNRIILFFTTDREVNDAFRKGLVENATTDAIGEMQYLQGLKAIYHLFEVASSIDSLVVGERQILGQFRDAYARCREWDLIGDDLRIICDRVVLAAKDVYNNTRIGEKSVSIVSLAMQQLRRLKPKTDARILMIGAGQTNVLVSKFLRKEGCERLTVVNRTAARAQSLAASFPQGKGIALSELENYEEGFDIIVACTGSAEAIVTPELFHWLLAGDAPDNKIVIDLGVPADVAESTTSHYPFHYVGIEQLRALAEENMSFRREEIKRAHGELHQHLKVMENSYRQRLLERAMAGLPAEIKAVKHAAVNNVFAKELDKLDPEAQDLLMRMMTYMEKRCIGIPMKAAREAVLG</sequence>
<dbReference type="InterPro" id="IPR036291">
    <property type="entry name" value="NAD(P)-bd_dom_sf"/>
</dbReference>
<dbReference type="RefSeq" id="WP_090168027.1">
    <property type="nucleotide sequence ID" value="NZ_FOFB01000010.1"/>
</dbReference>
<evidence type="ECO:0000256" key="8">
    <source>
        <dbReference type="PIRSR" id="PIRSR000445-4"/>
    </source>
</evidence>
<comment type="similarity">
    <text evidence="4">Belongs to the glutamyl-tRNA reductase family.</text>
</comment>